<feature type="domain" description="Integrase catalytic" evidence="5">
    <location>
        <begin position="1056"/>
        <end position="1224"/>
    </location>
</feature>
<feature type="compositionally biased region" description="Acidic residues" evidence="2">
    <location>
        <begin position="151"/>
        <end position="164"/>
    </location>
</feature>
<keyword evidence="1" id="KW-0479">Metal-binding</keyword>
<dbReference type="PANTHER" id="PTHR11439">
    <property type="entry name" value="GAG-POL-RELATED RETROTRANSPOSON"/>
    <property type="match status" value="1"/>
</dbReference>
<evidence type="ECO:0000313" key="7">
    <source>
        <dbReference type="Proteomes" id="UP000694240"/>
    </source>
</evidence>
<keyword evidence="3" id="KW-1133">Transmembrane helix</keyword>
<dbReference type="GO" id="GO:0003676">
    <property type="term" value="F:nucleic acid binding"/>
    <property type="evidence" value="ECO:0007669"/>
    <property type="project" value="InterPro"/>
</dbReference>
<protein>
    <submittedName>
        <fullName evidence="6">Zinc finger CCHC-type superfamily</fullName>
    </submittedName>
</protein>
<feature type="region of interest" description="Disordered" evidence="2">
    <location>
        <begin position="1283"/>
        <end position="1306"/>
    </location>
</feature>
<reference evidence="6 7" key="1">
    <citation type="submission" date="2020-12" db="EMBL/GenBank/DDBJ databases">
        <title>Concerted genomic and epigenomic changes stabilize Arabidopsis allopolyploids.</title>
        <authorList>
            <person name="Chen Z."/>
        </authorList>
    </citation>
    <scope>NUCLEOTIDE SEQUENCE [LARGE SCALE GENOMIC DNA]</scope>
    <source>
        <strain evidence="6">Allo738</strain>
        <tissue evidence="6">Leaf</tissue>
    </source>
</reference>
<dbReference type="GO" id="GO:0008270">
    <property type="term" value="F:zinc ion binding"/>
    <property type="evidence" value="ECO:0007669"/>
    <property type="project" value="UniProtKB-KW"/>
</dbReference>
<dbReference type="Pfam" id="PF00665">
    <property type="entry name" value="rve"/>
    <property type="match status" value="1"/>
</dbReference>
<keyword evidence="7" id="KW-1185">Reference proteome</keyword>
<dbReference type="InterPro" id="IPR001878">
    <property type="entry name" value="Znf_CCHC"/>
</dbReference>
<keyword evidence="1" id="KW-0863">Zinc-finger</keyword>
<keyword evidence="3" id="KW-0812">Transmembrane</keyword>
<dbReference type="GO" id="GO:0015074">
    <property type="term" value="P:DNA integration"/>
    <property type="evidence" value="ECO:0007669"/>
    <property type="project" value="InterPro"/>
</dbReference>
<evidence type="ECO:0000259" key="4">
    <source>
        <dbReference type="PROSITE" id="PS50158"/>
    </source>
</evidence>
<comment type="caution">
    <text evidence="6">The sequence shown here is derived from an EMBL/GenBank/DDBJ whole genome shotgun (WGS) entry which is preliminary data.</text>
</comment>
<dbReference type="PROSITE" id="PS50158">
    <property type="entry name" value="ZF_CCHC"/>
    <property type="match status" value="1"/>
</dbReference>
<dbReference type="InterPro" id="IPR025724">
    <property type="entry name" value="GAG-pre-integrase_dom"/>
</dbReference>
<dbReference type="PANTHER" id="PTHR11439:SF491">
    <property type="entry name" value="INTEGRASE CATALYTIC DOMAIN-CONTAINING PROTEIN"/>
    <property type="match status" value="1"/>
</dbReference>
<dbReference type="Pfam" id="PF13976">
    <property type="entry name" value="gag_pre-integrs"/>
    <property type="match status" value="1"/>
</dbReference>
<dbReference type="SMART" id="SM00343">
    <property type="entry name" value="ZnF_C2HC"/>
    <property type="match status" value="1"/>
</dbReference>
<organism evidence="6 7">
    <name type="scientific">Arabidopsis thaliana x Arabidopsis arenosa</name>
    <dbReference type="NCBI Taxonomy" id="1240361"/>
    <lineage>
        <taxon>Eukaryota</taxon>
        <taxon>Viridiplantae</taxon>
        <taxon>Streptophyta</taxon>
        <taxon>Embryophyta</taxon>
        <taxon>Tracheophyta</taxon>
        <taxon>Spermatophyta</taxon>
        <taxon>Magnoliopsida</taxon>
        <taxon>eudicotyledons</taxon>
        <taxon>Gunneridae</taxon>
        <taxon>Pentapetalae</taxon>
        <taxon>rosids</taxon>
        <taxon>malvids</taxon>
        <taxon>Brassicales</taxon>
        <taxon>Brassicaceae</taxon>
        <taxon>Camelineae</taxon>
        <taxon>Arabidopsis</taxon>
    </lineage>
</organism>
<accession>A0A8T2FL92</accession>
<dbReference type="Pfam" id="PF25597">
    <property type="entry name" value="SH3_retrovirus"/>
    <property type="match status" value="2"/>
</dbReference>
<feature type="compositionally biased region" description="Acidic residues" evidence="2">
    <location>
        <begin position="1283"/>
        <end position="1303"/>
    </location>
</feature>
<dbReference type="InterPro" id="IPR001584">
    <property type="entry name" value="Integrase_cat-core"/>
</dbReference>
<dbReference type="Pfam" id="PF14223">
    <property type="entry name" value="Retrotran_gag_2"/>
    <property type="match status" value="1"/>
</dbReference>
<dbReference type="InterPro" id="IPR013103">
    <property type="entry name" value="RVT_2"/>
</dbReference>
<sequence>MMHMPNYLWGEAIRHSTYLLNQILTRALKEKTPYECFRGKKPSIDHIQIFGCIPYAKVDKPHLKKLDDRSRILIHLGKEPGSIAYRLLDPETKRIVVSRDVVFDESKGWEWKHSKELADGNGSFTIKFSNSGNHGLHESETITHENAETGESIEETDPNDLYGDDNESKVVQEEEQEHITESVSNSSPLILRRTQRQINNPKYLNDYVLLAEEEGETLLFCSNNEPRNFHEAKESKEWTHACEEEMRSIEKFRLWDLVDLPSGVKPTGLKWGYVQQYGADFEEVFAPVARIETIRLLIKLAASHGWEINHLDVKTAFLHGELKEVVYVCQPEGFERKGSRDKVYKLNKALYILRQAPRAWNNKLNHILGQLQFIKCSKEPTVYQREVQEHLLIVAVYVDDLFVTGTSLEVINNFKAEMSSRFDMSDLGKLSYYLGIEVIQHNEGIMLNQTRYALKILEEAGMQDCNMVHTPMENGLQLSKSEHEKNVDATTFRKNVGCFRYLLHTRPDLSYSVGCFSRYMQSPRESHAATMKQCLRYLKGTTTLGLIFKRCTSIPRLVGYSDSSHNVDQDDGKSTAGHIVYLRESPISWCSQKQETVALCSCEAEFMGGTEAAKQAIWLQDVLSEITETACEKTRMNAHLGLAGLKGIIDDFALTKTVPLTKAECKKIEEGEEGTESSQTKEVPDLEKMEKSENAMNIIIAHVGDAVLRKIDHCKTAAEMWEQLNKLYMETSLPNRIYVQQKFYSFKINDSLTINDNVNEFLKIVAELSSLEIVVSEEVRAILFLNGLSSRYSQLKHTLKYGNKELSLQDVISSARSLERELDESKETERSPATVLYTTERGRPEFKNNQKGGKGRGMSNSNSRLTCWYCKKEGHVKKDCFARKRKMEAEGHGEAGVITENLIYSEALSVNDQRAKDLWVLDSGCTSHMTSRRDWFCSFQEKDTTKILLDRLGYRHEGGDGQVRYYKNNKTALRGSLSGGLYVLDGNTLIAESCIAERSKELTTLWHSRLGHMGGNNMKILAGKGLIKPSEATSLEFCEHCVMGKAEKVSFNVGKHNSEEILSNVHADIWGSQNVTPSMSGNKYFLSIIDDKSRKVWLYFLRSKGETFDKFCEWKELIENQTDKKVKCLRTDNGLEFCNIKFDSYCKKYGIERHRTCTYTPQQNGVAERMNRTVMEKVRCLLNESGLEEEFWAEAAATAVYIINRSPSAAIDNNVPEELWLNRKPGYKHLRRFGAVAYVHVDQGKLKPRAIKGIFIGFPSGTKGYKTKEVSDQGGVTHIEECEESNENEEQEPETVNETDPTVESEGSLANYQLARDRVRRQINPPARFKEESGVAFAWLFKLKSSIPGVEPVRFKARLVAKGYTQREGVDYQEIFAPIVKHTSIRVLMSVVVDEDMELEQMDVKTAFLHGDLEEELYMEQPEGFISDKTKDKVCLLKKSLYGLKQSPRQWNKRFDRFMMEQKFIRSAHDACVYVKQVEQGFVYVLLYVDDMLIAGKSKAEVNRIKEQLSVEFEMKDMGPARRILGIDITRDRKKGIMRLSQAPYIRKIVQRFNLDEAKVVRTPIGAHFKLAAVREDDECIDTEQVPYSSAVGNIMYAMIGTRPDLAYAICLVSRYMSRPGSLHWEAVKWILRYLKGSQDLSLVFTKEKEFRVAGYCDSDHAADLDKRRSISGYMFTVGGNTVSWKANLQPVVAVSSTEAEYIALAEATKEAIWIKGLLKDMGCEQEKACIWCDSQSAICLSKNLVYHERNKHIDVRFHFIREVVSVGVVDVLKIHTSRNPADALTKCIPFGTMRYTTSFIVFCFYIFLFTNLVQGGLVRICNHRIEGYGTCGPNGRKICLDAFWKNQPSPGLSKNLEGCQCEDRGKRPQFKGLSHSCSCCWSYQGNSDE</sequence>
<feature type="region of interest" description="Disordered" evidence="2">
    <location>
        <begin position="145"/>
        <end position="164"/>
    </location>
</feature>
<dbReference type="InterPro" id="IPR057670">
    <property type="entry name" value="SH3_retrovirus"/>
</dbReference>
<evidence type="ECO:0000256" key="2">
    <source>
        <dbReference type="SAM" id="MobiDB-lite"/>
    </source>
</evidence>
<dbReference type="Proteomes" id="UP000694240">
    <property type="component" value="Chromosome 2"/>
</dbReference>
<feature type="domain" description="CCHC-type" evidence="4">
    <location>
        <begin position="867"/>
        <end position="880"/>
    </location>
</feature>
<dbReference type="CDD" id="cd09272">
    <property type="entry name" value="RNase_HI_RT_Ty1"/>
    <property type="match status" value="2"/>
</dbReference>
<proteinExistence type="predicted"/>
<evidence type="ECO:0000256" key="1">
    <source>
        <dbReference type="PROSITE-ProRule" id="PRU00047"/>
    </source>
</evidence>
<dbReference type="EMBL" id="JAEFBK010000002">
    <property type="protein sequence ID" value="KAG7636186.1"/>
    <property type="molecule type" value="Genomic_DNA"/>
</dbReference>
<evidence type="ECO:0000313" key="6">
    <source>
        <dbReference type="EMBL" id="KAG7636186.1"/>
    </source>
</evidence>
<dbReference type="PROSITE" id="PS50994">
    <property type="entry name" value="INTEGRASE"/>
    <property type="match status" value="1"/>
</dbReference>
<keyword evidence="3" id="KW-0472">Membrane</keyword>
<evidence type="ECO:0000259" key="5">
    <source>
        <dbReference type="PROSITE" id="PS50994"/>
    </source>
</evidence>
<feature type="transmembrane region" description="Helical" evidence="3">
    <location>
        <begin position="1796"/>
        <end position="1814"/>
    </location>
</feature>
<name>A0A8T2FL92_9BRAS</name>
<evidence type="ECO:0000256" key="3">
    <source>
        <dbReference type="SAM" id="Phobius"/>
    </source>
</evidence>
<feature type="region of interest" description="Disordered" evidence="2">
    <location>
        <begin position="840"/>
        <end position="860"/>
    </location>
</feature>
<dbReference type="Pfam" id="PF07727">
    <property type="entry name" value="RVT_2"/>
    <property type="match status" value="2"/>
</dbReference>
<gene>
    <name evidence="6" type="ORF">ISN45_At02g008130</name>
</gene>
<keyword evidence="1" id="KW-0862">Zinc</keyword>